<organism evidence="2 3">
    <name type="scientific">Slackia equolifaciens</name>
    <dbReference type="NCBI Taxonomy" id="498718"/>
    <lineage>
        <taxon>Bacteria</taxon>
        <taxon>Bacillati</taxon>
        <taxon>Actinomycetota</taxon>
        <taxon>Coriobacteriia</taxon>
        <taxon>Eggerthellales</taxon>
        <taxon>Eggerthellaceae</taxon>
        <taxon>Slackia</taxon>
    </lineage>
</organism>
<evidence type="ECO:0000256" key="1">
    <source>
        <dbReference type="SAM" id="MobiDB-lite"/>
    </source>
</evidence>
<gene>
    <name evidence="2" type="ORF">K8U77_05890</name>
</gene>
<comment type="caution">
    <text evidence="2">The sequence shown here is derived from an EMBL/GenBank/DDBJ whole genome shotgun (WGS) entry which is preliminary data.</text>
</comment>
<dbReference type="Proteomes" id="UP000786989">
    <property type="component" value="Unassembled WGS sequence"/>
</dbReference>
<evidence type="ECO:0000313" key="2">
    <source>
        <dbReference type="EMBL" id="HJF65629.1"/>
    </source>
</evidence>
<feature type="non-terminal residue" evidence="2">
    <location>
        <position position="1"/>
    </location>
</feature>
<reference evidence="2" key="1">
    <citation type="journal article" date="2021" name="PeerJ">
        <title>Extensive microbial diversity within the chicken gut microbiome revealed by metagenomics and culture.</title>
        <authorList>
            <person name="Gilroy R."/>
            <person name="Ravi A."/>
            <person name="Getino M."/>
            <person name="Pursley I."/>
            <person name="Horton D.L."/>
            <person name="Alikhan N.F."/>
            <person name="Baker D."/>
            <person name="Gharbi K."/>
            <person name="Hall N."/>
            <person name="Watson M."/>
            <person name="Adriaenssens E.M."/>
            <person name="Foster-Nyarko E."/>
            <person name="Jarju S."/>
            <person name="Secka A."/>
            <person name="Antonio M."/>
            <person name="Oren A."/>
            <person name="Chaudhuri R.R."/>
            <person name="La Ragione R."/>
            <person name="Hildebrand F."/>
            <person name="Pallen M.J."/>
        </authorList>
    </citation>
    <scope>NUCLEOTIDE SEQUENCE</scope>
    <source>
        <strain evidence="2">ChiGjej6B6-11269</strain>
    </source>
</reference>
<reference evidence="2" key="2">
    <citation type="submission" date="2021-09" db="EMBL/GenBank/DDBJ databases">
        <authorList>
            <person name="Gilroy R."/>
        </authorList>
    </citation>
    <scope>NUCLEOTIDE SEQUENCE</scope>
    <source>
        <strain evidence="2">ChiGjej6B6-11269</strain>
    </source>
</reference>
<dbReference type="AlphaFoldDB" id="A0A9D2UWI7"/>
<feature type="region of interest" description="Disordered" evidence="1">
    <location>
        <begin position="26"/>
        <end position="46"/>
    </location>
</feature>
<name>A0A9D2UWI7_9ACTN</name>
<proteinExistence type="predicted"/>
<evidence type="ECO:0000313" key="3">
    <source>
        <dbReference type="Proteomes" id="UP000786989"/>
    </source>
</evidence>
<accession>A0A9D2UWI7</accession>
<sequence length="74" mass="8115">QEHGKQNDGHQKRRFNRRLAALAAMPRHPDMTNPDPLGAQMARSPSTACMRSSPVLPFGIRTASHRAPPLAAYA</sequence>
<dbReference type="EMBL" id="DYWI01000112">
    <property type="protein sequence ID" value="HJF65629.1"/>
    <property type="molecule type" value="Genomic_DNA"/>
</dbReference>
<protein>
    <submittedName>
        <fullName evidence="2">Uncharacterized protein</fullName>
    </submittedName>
</protein>